<dbReference type="RefSeq" id="WP_074463315.1">
    <property type="nucleotide sequence ID" value="NZ_FMUR01000022.1"/>
</dbReference>
<organism evidence="2 3">
    <name type="scientific">Butyrivibrio hungatei</name>
    <dbReference type="NCBI Taxonomy" id="185008"/>
    <lineage>
        <taxon>Bacteria</taxon>
        <taxon>Bacillati</taxon>
        <taxon>Bacillota</taxon>
        <taxon>Clostridia</taxon>
        <taxon>Lachnospirales</taxon>
        <taxon>Lachnospiraceae</taxon>
        <taxon>Butyrivibrio</taxon>
    </lineage>
</organism>
<dbReference type="OrthoDB" id="2666023at2"/>
<dbReference type="Pfam" id="PF13416">
    <property type="entry name" value="SBP_bac_8"/>
    <property type="match status" value="1"/>
</dbReference>
<accession>A0A1G5GNS7</accession>
<evidence type="ECO:0000313" key="3">
    <source>
        <dbReference type="Proteomes" id="UP000183047"/>
    </source>
</evidence>
<dbReference type="EMBL" id="FMUR01000022">
    <property type="protein sequence ID" value="SCY52318.1"/>
    <property type="molecule type" value="Genomic_DNA"/>
</dbReference>
<keyword evidence="2" id="KW-0762">Sugar transport</keyword>
<dbReference type="Proteomes" id="UP000183047">
    <property type="component" value="Unassembled WGS sequence"/>
</dbReference>
<evidence type="ECO:0000256" key="1">
    <source>
        <dbReference type="SAM" id="SignalP"/>
    </source>
</evidence>
<protein>
    <submittedName>
        <fullName evidence="2">Multiple sugar transport system substrate-binding protein</fullName>
    </submittedName>
</protein>
<dbReference type="PROSITE" id="PS51257">
    <property type="entry name" value="PROKAR_LIPOPROTEIN"/>
    <property type="match status" value="1"/>
</dbReference>
<name>A0A1G5GNS7_9FIRM</name>
<reference evidence="3" key="1">
    <citation type="submission" date="2016-10" db="EMBL/GenBank/DDBJ databases">
        <authorList>
            <person name="Varghese N."/>
            <person name="Submissions S."/>
        </authorList>
    </citation>
    <scope>NUCLEOTIDE SEQUENCE [LARGE SCALE GENOMIC DNA]</scope>
    <source>
        <strain evidence="3">XBD2006</strain>
    </source>
</reference>
<dbReference type="SUPFAM" id="SSF53850">
    <property type="entry name" value="Periplasmic binding protein-like II"/>
    <property type="match status" value="1"/>
</dbReference>
<gene>
    <name evidence="2" type="ORF">SAMN02910451_02930</name>
</gene>
<keyword evidence="1" id="KW-0732">Signal</keyword>
<proteinExistence type="predicted"/>
<feature type="chain" id="PRO_5010346710" evidence="1">
    <location>
        <begin position="37"/>
        <end position="431"/>
    </location>
</feature>
<sequence length="431" mass="49173">MKNIKLQRFFSSILIFAAVTMSLLCGCASVSNNAQQAVLAPKEEEARKEIRIATWYEDSYIMNFKAYLAERFPEYDFKYTYVQRTNYESVIDSQISYEGAADIIFVTENMAKRYARGGYLVPLTKMVNGFTQEALDKFEYMGDYYAIPSVSSYECFYINKDYFEKFGFKPPSEYTDFYDMCATIRKHGMKPLSSGLKDKEGLASSAMAIMQASYFRTPEGESFGNRLGQGKASFYEEVYPNMELWYKMIEEDIFTKDMCLMDKKAAIKEFTEGKTVILSGGPEDYNQIYKENPSINLDTIAFGGKDDGTELLTGGCEYGFAVVNGNENISDVLKVARSLTTLMGQRAIWKDSPGSKTYLKNVEFDMPKEFDNLKNALENNLYLPYTGWGYYSREISVELENELQQVLLGREDLEDAFKRIDGKVKAIVEGN</sequence>
<feature type="signal peptide" evidence="1">
    <location>
        <begin position="1"/>
        <end position="36"/>
    </location>
</feature>
<dbReference type="InterPro" id="IPR050490">
    <property type="entry name" value="Bact_solute-bd_prot1"/>
</dbReference>
<dbReference type="PANTHER" id="PTHR43649">
    <property type="entry name" value="ARABINOSE-BINDING PROTEIN-RELATED"/>
    <property type="match status" value="1"/>
</dbReference>
<evidence type="ECO:0000313" key="2">
    <source>
        <dbReference type="EMBL" id="SCY52318.1"/>
    </source>
</evidence>
<dbReference type="Gene3D" id="3.40.190.10">
    <property type="entry name" value="Periplasmic binding protein-like II"/>
    <property type="match status" value="2"/>
</dbReference>
<dbReference type="PANTHER" id="PTHR43649:SF12">
    <property type="entry name" value="DIACETYLCHITOBIOSE BINDING PROTEIN DASA"/>
    <property type="match status" value="1"/>
</dbReference>
<dbReference type="AlphaFoldDB" id="A0A1G5GNS7"/>
<dbReference type="InterPro" id="IPR006059">
    <property type="entry name" value="SBP"/>
</dbReference>
<keyword evidence="3" id="KW-1185">Reference proteome</keyword>
<keyword evidence="2" id="KW-0813">Transport</keyword>